<protein>
    <submittedName>
        <fullName evidence="10">DEBR0S1_02146g1_1</fullName>
    </submittedName>
</protein>
<evidence type="ECO:0000256" key="5">
    <source>
        <dbReference type="ARBA" id="ARBA00022777"/>
    </source>
</evidence>
<comment type="similarity">
    <text evidence="1">Belongs to the protein kinase superfamily. STE Ser/Thr protein kinase family. MAP kinase kinase kinase subfamily.</text>
</comment>
<evidence type="ECO:0000256" key="3">
    <source>
        <dbReference type="ARBA" id="ARBA00022679"/>
    </source>
</evidence>
<keyword evidence="5" id="KW-0418">Kinase</keyword>
<dbReference type="EMBL" id="CABFWN010000001">
    <property type="protein sequence ID" value="VUG15879.1"/>
    <property type="molecule type" value="Genomic_DNA"/>
</dbReference>
<evidence type="ECO:0000313" key="11">
    <source>
        <dbReference type="Proteomes" id="UP000478008"/>
    </source>
</evidence>
<feature type="compositionally biased region" description="Low complexity" evidence="8">
    <location>
        <begin position="462"/>
        <end position="471"/>
    </location>
</feature>
<feature type="compositionally biased region" description="Polar residues" evidence="8">
    <location>
        <begin position="1045"/>
        <end position="1061"/>
    </location>
</feature>
<feature type="compositionally biased region" description="Polar residues" evidence="8">
    <location>
        <begin position="258"/>
        <end position="270"/>
    </location>
</feature>
<feature type="compositionally biased region" description="Polar residues" evidence="8">
    <location>
        <begin position="141"/>
        <end position="152"/>
    </location>
</feature>
<feature type="compositionally biased region" description="Polar residues" evidence="8">
    <location>
        <begin position="100"/>
        <end position="125"/>
    </location>
</feature>
<feature type="compositionally biased region" description="Polar residues" evidence="8">
    <location>
        <begin position="477"/>
        <end position="504"/>
    </location>
</feature>
<dbReference type="InterPro" id="IPR017441">
    <property type="entry name" value="Protein_kinase_ATP_BS"/>
</dbReference>
<feature type="compositionally biased region" description="Polar residues" evidence="8">
    <location>
        <begin position="586"/>
        <end position="596"/>
    </location>
</feature>
<feature type="region of interest" description="Disordered" evidence="8">
    <location>
        <begin position="545"/>
        <end position="596"/>
    </location>
</feature>
<keyword evidence="6 7" id="KW-0067">ATP-binding</keyword>
<proteinExistence type="inferred from homology"/>
<keyword evidence="4 7" id="KW-0547">Nucleotide-binding</keyword>
<feature type="compositionally biased region" description="Basic and acidic residues" evidence="8">
    <location>
        <begin position="451"/>
        <end position="461"/>
    </location>
</feature>
<dbReference type="SUPFAM" id="SSF56112">
    <property type="entry name" value="Protein kinase-like (PK-like)"/>
    <property type="match status" value="1"/>
</dbReference>
<feature type="region of interest" description="Disordered" evidence="8">
    <location>
        <begin position="610"/>
        <end position="639"/>
    </location>
</feature>
<feature type="compositionally biased region" description="Acidic residues" evidence="8">
    <location>
        <begin position="1237"/>
        <end position="1246"/>
    </location>
</feature>
<dbReference type="PROSITE" id="PS00108">
    <property type="entry name" value="PROTEIN_KINASE_ST"/>
    <property type="match status" value="1"/>
</dbReference>
<feature type="region of interest" description="Disordered" evidence="8">
    <location>
        <begin position="919"/>
        <end position="943"/>
    </location>
</feature>
<dbReference type="InterPro" id="IPR008271">
    <property type="entry name" value="Ser/Thr_kinase_AS"/>
</dbReference>
<evidence type="ECO:0000256" key="7">
    <source>
        <dbReference type="PROSITE-ProRule" id="PRU10141"/>
    </source>
</evidence>
<feature type="region of interest" description="Disordered" evidence="8">
    <location>
        <begin position="57"/>
        <end position="125"/>
    </location>
</feature>
<feature type="region of interest" description="Disordered" evidence="8">
    <location>
        <begin position="438"/>
        <end position="509"/>
    </location>
</feature>
<accession>A0A7D9CVB9</accession>
<evidence type="ECO:0000256" key="4">
    <source>
        <dbReference type="ARBA" id="ARBA00022741"/>
    </source>
</evidence>
<dbReference type="InterPro" id="IPR011009">
    <property type="entry name" value="Kinase-like_dom_sf"/>
</dbReference>
<feature type="compositionally biased region" description="Polar residues" evidence="8">
    <location>
        <begin position="202"/>
        <end position="223"/>
    </location>
</feature>
<evidence type="ECO:0000256" key="8">
    <source>
        <dbReference type="SAM" id="MobiDB-lite"/>
    </source>
</evidence>
<feature type="domain" description="Protein kinase" evidence="9">
    <location>
        <begin position="1484"/>
        <end position="1751"/>
    </location>
</feature>
<dbReference type="SMART" id="SM00220">
    <property type="entry name" value="S_TKc"/>
    <property type="match status" value="1"/>
</dbReference>
<evidence type="ECO:0000259" key="9">
    <source>
        <dbReference type="PROSITE" id="PS50011"/>
    </source>
</evidence>
<feature type="compositionally biased region" description="Basic and acidic residues" evidence="8">
    <location>
        <begin position="189"/>
        <end position="201"/>
    </location>
</feature>
<feature type="compositionally biased region" description="Low complexity" evidence="8">
    <location>
        <begin position="1304"/>
        <end position="1320"/>
    </location>
</feature>
<dbReference type="InterPro" id="IPR000719">
    <property type="entry name" value="Prot_kinase_dom"/>
</dbReference>
<feature type="region of interest" description="Disordered" evidence="8">
    <location>
        <begin position="1201"/>
        <end position="1320"/>
    </location>
</feature>
<feature type="compositionally biased region" description="Basic and acidic residues" evidence="8">
    <location>
        <begin position="159"/>
        <end position="169"/>
    </location>
</feature>
<dbReference type="GO" id="GO:0030447">
    <property type="term" value="P:filamentous growth"/>
    <property type="evidence" value="ECO:0007669"/>
    <property type="project" value="UniProtKB-ARBA"/>
</dbReference>
<organism evidence="10 11">
    <name type="scientific">Dekkera bruxellensis</name>
    <name type="common">Brettanomyces custersii</name>
    <dbReference type="NCBI Taxonomy" id="5007"/>
    <lineage>
        <taxon>Eukaryota</taxon>
        <taxon>Fungi</taxon>
        <taxon>Dikarya</taxon>
        <taxon>Ascomycota</taxon>
        <taxon>Saccharomycotina</taxon>
        <taxon>Pichiomycetes</taxon>
        <taxon>Pichiales</taxon>
        <taxon>Pichiaceae</taxon>
        <taxon>Brettanomyces</taxon>
    </lineage>
</organism>
<dbReference type="PROSITE" id="PS50011">
    <property type="entry name" value="PROTEIN_KINASE_DOM"/>
    <property type="match status" value="1"/>
</dbReference>
<evidence type="ECO:0000256" key="1">
    <source>
        <dbReference type="ARBA" id="ARBA00006529"/>
    </source>
</evidence>
<sequence>MSSKTNEKDQIPEFLYDQFPSEINSYSLNSTDDSPYASITPAHLDPHQATMGYIHKHTTEKHSTKARARRTSTGNKHVEKWNSGRKFGHASNHKIEEESSMSTADTQKLNVHTPTSKACRDSTNSTSPIYTEVSSKFTSLMNSTDTSGSSMFESADETSTDRHSHEFSSAHEAIGPEFIPSTLDPGIGKLHDSGESEDINRKTVNSKSSIDTSPMSKRSNYRDSASINIPDRWSLSLHSMPTASSSSDSYSEEDEPISASTPADDNLHSSKTLTRGVQTLSQHERENSVTLDTPENCTMEVVVKWLRLHKFNETWVQTFSRYHLEKDRFYNLQSYENLRMYLQGLDTSDTFSTPARFLQLLRKEIAHQIIYRPPPSITVVTSTGEATSPISMVSSIVQSPTSMLSSDSKLSNFTASSTESCGSSTIGVHNKTGTSINVARSASQLGKSKLPKVEESRRKSDSSANSSLNNKYKLSPKSLTSTGSKFSSHTAPSDNNILTSSKTLASPHGNLGERLVPVASAPIPQLRKLKDAEISYSTRVNRQSIPKLTTASQNEVKSERPMTASGSLSHSPSLVRRFTRRHKRSSSATTSMFSGTEMSASVNTDLVNVRSDSAESRSPTSAQGPLHSRSKSKGSISDASTPKGLFNKFFGKSKPSSTVAISEESPVSPVSLVSMFSPSEYKKSRRTSFEGERKRLSMFLGDYTFNEKKKKSTDDFLSGRRNTTKGKKSVPAFEKIGPVGKKPSPAGVTIPVITTSKLHYNQNHVSLSATNIRKAKEIAASTRKLAQSGKSEAPYFFVDDKFRPSREAEESKLYILITADNVSFKAVAVDSIKTVDEMKDKFTSELGFTDGELSRFYLTDFGCKRGEALEEAELQKLLDSRFFGGVCKLYVQPLTKLKPMTSKDGIGLLELSATQQISLKGNSETDSDGATLAEDNKQQRRSVHPAYVDEASEEILLPNQAHFTKNDNTSRRSISEGAVYDTTRQGSLRRQKSVMSQRKMSFRGTSTAFPGSLATSYSDHLARTTSLRRAPSGSISRSKLKKRSPSITRAKSIARTSGDYSSSEDRENGRMRSFRVIRSERKEVDFDQRRKTPFVTPSTDMSSSRRLSMSGAAANLVALRSAPPPPDGTQASGSKSLKSVSKVNRKPPPAFPPETLELMERRSSLRKLISLSRKSTIRRKNTTASVRSRFDPFAENEVNFADAPELDSSSTSSESSSGSDSDLFAKVPTKPLANADSAEEEEDSSDHDDNVSTIDSNTKHELDSKDVKAVSFSSDAIEKPSGDSGQATGPISDAVENKSFGMNSTSTSNTSRSKTDSSELSFTLSSSDSSLDIRPPAEVVYDNLELYFPNADLDKMIIDEVVSPPVSPIVEHPDVKNNVMKEHRKRKPLRSKHTTSKVHRTVDKSNSLGGGQFHRMKSIRIVAQEAKRKAVMRQSSARRGGNLLRRKSTKMWGQKVIEVTPGTSSEVYVNKLRDKKGRFKQFAWVKGELIGVGTFGKVYLAMNVTTGEMIAVKQTTISSRFLDNREMKELVKSFKAEVETLKDLDHENIVQYLGFGMKDNTYSIFLEYVSGGSVGHLIRSYGQFPEDLIRYLTKQVLQGLTYIHSRGILHRDLKADNLLLENDGVCKISDFGISKKSKDIYSNQSAMTFQGTIFWMAPEIIDAKAHNGYSAKVDIWSLGCVVLEMYAGKRPWHDFAAAGAIFRLGKKSAPPISKETKKRISPCGMKFLERCFEIDPEKRPTAADLLKDEFCQVRSEFKFENTELAKKMRYDNAQDRRRMQLLKTKTRN</sequence>
<feature type="region of interest" description="Disordered" evidence="8">
    <location>
        <begin position="960"/>
        <end position="1013"/>
    </location>
</feature>
<feature type="compositionally biased region" description="Polar residues" evidence="8">
    <location>
        <begin position="1028"/>
        <end position="1037"/>
    </location>
</feature>
<dbReference type="Proteomes" id="UP000478008">
    <property type="component" value="Unassembled WGS sequence"/>
</dbReference>
<dbReference type="GO" id="GO:0004674">
    <property type="term" value="F:protein serine/threonine kinase activity"/>
    <property type="evidence" value="ECO:0007669"/>
    <property type="project" value="UniProtKB-KW"/>
</dbReference>
<gene>
    <name evidence="10" type="ORF">DEBR0S1_02146G</name>
</gene>
<name>A0A7D9CVB9_DEKBR</name>
<feature type="compositionally biased region" description="Low complexity" evidence="8">
    <location>
        <begin position="1207"/>
        <end position="1222"/>
    </location>
</feature>
<dbReference type="GO" id="GO:0005524">
    <property type="term" value="F:ATP binding"/>
    <property type="evidence" value="ECO:0007669"/>
    <property type="project" value="UniProtKB-UniRule"/>
</dbReference>
<dbReference type="Gene3D" id="1.10.510.10">
    <property type="entry name" value="Transferase(Phosphotransferase) domain 1"/>
    <property type="match status" value="1"/>
</dbReference>
<dbReference type="FunFam" id="1.10.510.10:FF:000182">
    <property type="entry name" value="MAP kinase kinase kinase mkh1"/>
    <property type="match status" value="1"/>
</dbReference>
<feature type="compositionally biased region" description="Basic and acidic residues" evidence="8">
    <location>
        <begin position="964"/>
        <end position="974"/>
    </location>
</feature>
<feature type="region of interest" description="Disordered" evidence="8">
    <location>
        <begin position="1383"/>
        <end position="1409"/>
    </location>
</feature>
<feature type="compositionally biased region" description="Polar residues" evidence="8">
    <location>
        <begin position="993"/>
        <end position="1013"/>
    </location>
</feature>
<feature type="compositionally biased region" description="Basic residues" evidence="8">
    <location>
        <begin position="57"/>
        <end position="70"/>
    </location>
</feature>
<feature type="binding site" evidence="7">
    <location>
        <position position="1513"/>
    </location>
    <ligand>
        <name>ATP</name>
        <dbReference type="ChEBI" id="CHEBI:30616"/>
    </ligand>
</feature>
<feature type="compositionally biased region" description="Basic and acidic residues" evidence="8">
    <location>
        <begin position="1257"/>
        <end position="1268"/>
    </location>
</feature>
<evidence type="ECO:0000313" key="10">
    <source>
        <dbReference type="EMBL" id="VUG15879.1"/>
    </source>
</evidence>
<reference evidence="10 11" key="1">
    <citation type="submission" date="2019-07" db="EMBL/GenBank/DDBJ databases">
        <authorList>
            <person name="Friedrich A."/>
            <person name="Schacherer J."/>
        </authorList>
    </citation>
    <scope>NUCLEOTIDE SEQUENCE [LARGE SCALE GENOMIC DNA]</scope>
</reference>
<evidence type="ECO:0000256" key="2">
    <source>
        <dbReference type="ARBA" id="ARBA00022527"/>
    </source>
</evidence>
<keyword evidence="2" id="KW-0723">Serine/threonine-protein kinase</keyword>
<keyword evidence="3" id="KW-0808">Transferase</keyword>
<dbReference type="PANTHER" id="PTHR11584">
    <property type="entry name" value="SERINE/THREONINE PROTEIN KINASE"/>
    <property type="match status" value="1"/>
</dbReference>
<dbReference type="Pfam" id="PF00069">
    <property type="entry name" value="Pkinase"/>
    <property type="match status" value="1"/>
</dbReference>
<dbReference type="PROSITE" id="PS00107">
    <property type="entry name" value="PROTEIN_KINASE_ATP"/>
    <property type="match status" value="1"/>
</dbReference>
<dbReference type="PANTHER" id="PTHR11584:SF369">
    <property type="entry name" value="MITOGEN-ACTIVATED PROTEIN KINASE KINASE KINASE 19-RELATED"/>
    <property type="match status" value="1"/>
</dbReference>
<feature type="region of interest" description="Disordered" evidence="8">
    <location>
        <begin position="141"/>
        <end position="223"/>
    </location>
</feature>
<feature type="region of interest" description="Disordered" evidence="8">
    <location>
        <begin position="1119"/>
        <end position="1158"/>
    </location>
</feature>
<keyword evidence="11" id="KW-1185">Reference proteome</keyword>
<feature type="compositionally biased region" description="Polar residues" evidence="8">
    <location>
        <begin position="545"/>
        <end position="555"/>
    </location>
</feature>
<feature type="compositionally biased region" description="Basic residues" evidence="8">
    <location>
        <begin position="1383"/>
        <end position="1399"/>
    </location>
</feature>
<feature type="region of interest" description="Disordered" evidence="8">
    <location>
        <begin position="1028"/>
        <end position="1074"/>
    </location>
</feature>
<evidence type="ECO:0000256" key="6">
    <source>
        <dbReference type="ARBA" id="ARBA00022840"/>
    </source>
</evidence>
<feature type="compositionally biased region" description="Low complexity" evidence="8">
    <location>
        <begin position="1132"/>
        <end position="1142"/>
    </location>
</feature>
<feature type="region of interest" description="Disordered" evidence="8">
    <location>
        <begin position="237"/>
        <end position="270"/>
    </location>
</feature>